<name>A0A317DYM8_9PROT</name>
<keyword evidence="8 12" id="KW-0808">Transferase</keyword>
<keyword evidence="9 12" id="KW-0949">S-adenosyl-L-methionine</keyword>
<keyword evidence="5 12" id="KW-0963">Cytoplasm</keyword>
<accession>A0A317DYM8</accession>
<dbReference type="InterPro" id="IPR006700">
    <property type="entry name" value="RsmE"/>
</dbReference>
<comment type="similarity">
    <text evidence="2 12">Belongs to the RNA methyltransferase RsmE family.</text>
</comment>
<dbReference type="Pfam" id="PF20260">
    <property type="entry name" value="PUA_4"/>
    <property type="match status" value="1"/>
</dbReference>
<evidence type="ECO:0000256" key="8">
    <source>
        <dbReference type="ARBA" id="ARBA00022679"/>
    </source>
</evidence>
<dbReference type="Gene3D" id="3.40.1280.10">
    <property type="match status" value="1"/>
</dbReference>
<gene>
    <name evidence="15" type="ORF">DKG75_15495</name>
</gene>
<dbReference type="InterPro" id="IPR029028">
    <property type="entry name" value="Alpha/beta_knot_MTases"/>
</dbReference>
<dbReference type="GO" id="GO:0070475">
    <property type="term" value="P:rRNA base methylation"/>
    <property type="evidence" value="ECO:0007669"/>
    <property type="project" value="TreeGrafter"/>
</dbReference>
<dbReference type="AlphaFoldDB" id="A0A317DYM8"/>
<dbReference type="SUPFAM" id="SSF75217">
    <property type="entry name" value="alpha/beta knot"/>
    <property type="match status" value="1"/>
</dbReference>
<evidence type="ECO:0000313" key="16">
    <source>
        <dbReference type="Proteomes" id="UP000246077"/>
    </source>
</evidence>
<evidence type="ECO:0000259" key="13">
    <source>
        <dbReference type="Pfam" id="PF04452"/>
    </source>
</evidence>
<keyword evidence="7 12" id="KW-0489">Methyltransferase</keyword>
<evidence type="ECO:0000259" key="14">
    <source>
        <dbReference type="Pfam" id="PF20260"/>
    </source>
</evidence>
<dbReference type="InterPro" id="IPR029026">
    <property type="entry name" value="tRNA_m1G_MTases_N"/>
</dbReference>
<protein>
    <recommendedName>
        <fullName evidence="4 12">Ribosomal RNA small subunit methyltransferase E</fullName>
        <ecNumber evidence="3 12">2.1.1.193</ecNumber>
    </recommendedName>
</protein>
<comment type="catalytic activity">
    <reaction evidence="11 12">
        <text>uridine(1498) in 16S rRNA + S-adenosyl-L-methionine = N(3)-methyluridine(1498) in 16S rRNA + S-adenosyl-L-homocysteine + H(+)</text>
        <dbReference type="Rhea" id="RHEA:42920"/>
        <dbReference type="Rhea" id="RHEA-COMP:10283"/>
        <dbReference type="Rhea" id="RHEA-COMP:10284"/>
        <dbReference type="ChEBI" id="CHEBI:15378"/>
        <dbReference type="ChEBI" id="CHEBI:57856"/>
        <dbReference type="ChEBI" id="CHEBI:59789"/>
        <dbReference type="ChEBI" id="CHEBI:65315"/>
        <dbReference type="ChEBI" id="CHEBI:74502"/>
        <dbReference type="EC" id="2.1.1.193"/>
    </reaction>
</comment>
<dbReference type="EMBL" id="QGLF01000004">
    <property type="protein sequence ID" value="PWR19858.1"/>
    <property type="molecule type" value="Genomic_DNA"/>
</dbReference>
<dbReference type="NCBIfam" id="TIGR00046">
    <property type="entry name" value="RsmE family RNA methyltransferase"/>
    <property type="match status" value="1"/>
</dbReference>
<dbReference type="GO" id="GO:0005737">
    <property type="term" value="C:cytoplasm"/>
    <property type="evidence" value="ECO:0007669"/>
    <property type="project" value="UniProtKB-SubCell"/>
</dbReference>
<keyword evidence="16" id="KW-1185">Reference proteome</keyword>
<dbReference type="RefSeq" id="WP_109922033.1">
    <property type="nucleotide sequence ID" value="NZ_QGLF01000004.1"/>
</dbReference>
<comment type="caution">
    <text evidence="15">The sequence shown here is derived from an EMBL/GenBank/DDBJ whole genome shotgun (WGS) entry which is preliminary data.</text>
</comment>
<dbReference type="EC" id="2.1.1.193" evidence="3 12"/>
<evidence type="ECO:0000256" key="10">
    <source>
        <dbReference type="ARBA" id="ARBA00025699"/>
    </source>
</evidence>
<evidence type="ECO:0000256" key="9">
    <source>
        <dbReference type="ARBA" id="ARBA00022691"/>
    </source>
</evidence>
<evidence type="ECO:0000256" key="2">
    <source>
        <dbReference type="ARBA" id="ARBA00005528"/>
    </source>
</evidence>
<evidence type="ECO:0000256" key="4">
    <source>
        <dbReference type="ARBA" id="ARBA00013673"/>
    </source>
</evidence>
<reference evidence="16" key="1">
    <citation type="submission" date="2018-05" db="EMBL/GenBank/DDBJ databases">
        <title>Zavarzinia sp. HR-AS.</title>
        <authorList>
            <person name="Lee Y."/>
            <person name="Jeon C.O."/>
        </authorList>
    </citation>
    <scope>NUCLEOTIDE SEQUENCE [LARGE SCALE GENOMIC DNA]</scope>
    <source>
        <strain evidence="16">DSM 1231</strain>
    </source>
</reference>
<evidence type="ECO:0000256" key="12">
    <source>
        <dbReference type="PIRNR" id="PIRNR015601"/>
    </source>
</evidence>
<dbReference type="PANTHER" id="PTHR30027:SF3">
    <property type="entry name" value="16S RRNA (URACIL(1498)-N(3))-METHYLTRANSFERASE"/>
    <property type="match status" value="1"/>
</dbReference>
<evidence type="ECO:0000256" key="6">
    <source>
        <dbReference type="ARBA" id="ARBA00022552"/>
    </source>
</evidence>
<feature type="domain" description="Ribosomal RNA small subunit methyltransferase E methyltransferase" evidence="13">
    <location>
        <begin position="81"/>
        <end position="237"/>
    </location>
</feature>
<dbReference type="PANTHER" id="PTHR30027">
    <property type="entry name" value="RIBOSOMAL RNA SMALL SUBUNIT METHYLTRANSFERASE E"/>
    <property type="match status" value="1"/>
</dbReference>
<evidence type="ECO:0000256" key="7">
    <source>
        <dbReference type="ARBA" id="ARBA00022603"/>
    </source>
</evidence>
<evidence type="ECO:0000256" key="11">
    <source>
        <dbReference type="ARBA" id="ARBA00047944"/>
    </source>
</evidence>
<comment type="function">
    <text evidence="10 12">Specifically methylates the N3 position of the uracil ring of uridine 1498 (m3U1498) in 16S rRNA. Acts on the fully assembled 30S ribosomal subunit.</text>
</comment>
<evidence type="ECO:0000256" key="1">
    <source>
        <dbReference type="ARBA" id="ARBA00004496"/>
    </source>
</evidence>
<dbReference type="CDD" id="cd18084">
    <property type="entry name" value="RsmE-like"/>
    <property type="match status" value="1"/>
</dbReference>
<dbReference type="InterPro" id="IPR046886">
    <property type="entry name" value="RsmE_MTase_dom"/>
</dbReference>
<dbReference type="OrthoDB" id="9815641at2"/>
<dbReference type="PIRSF" id="PIRSF015601">
    <property type="entry name" value="MTase_slr0722"/>
    <property type="match status" value="1"/>
</dbReference>
<dbReference type="Pfam" id="PF04452">
    <property type="entry name" value="Methyltrans_RNA"/>
    <property type="match status" value="1"/>
</dbReference>
<evidence type="ECO:0000256" key="5">
    <source>
        <dbReference type="ARBA" id="ARBA00022490"/>
    </source>
</evidence>
<keyword evidence="6 12" id="KW-0698">rRNA processing</keyword>
<organism evidence="15 16">
    <name type="scientific">Zavarzinia compransoris</name>
    <dbReference type="NCBI Taxonomy" id="1264899"/>
    <lineage>
        <taxon>Bacteria</taxon>
        <taxon>Pseudomonadati</taxon>
        <taxon>Pseudomonadota</taxon>
        <taxon>Alphaproteobacteria</taxon>
        <taxon>Rhodospirillales</taxon>
        <taxon>Zavarziniaceae</taxon>
        <taxon>Zavarzinia</taxon>
    </lineage>
</organism>
<proteinExistence type="inferred from homology"/>
<sequence length="242" mass="25731">MSERPRHRLFVDADLAPGIAVALDDGQAHYLTHVLRLGDGDKVAVFNGRDGEWCAGLARQGKKGAALIPAESLAPQPVEADTSLVFAPIRGAKVEFVAEKATELGATRLIPAVTRRTVIDRANAQRMRANAVEAAEQCGRLAVPAIEDIRKLDQILGAWNPAVPLFFCDEAGDAPHLLDAARDIGAGPAALLIGPEGGFDPVERVLLRRLPFVRPSGLGPRILRAETAAIAGLALLQAARER</sequence>
<dbReference type="InterPro" id="IPR015947">
    <property type="entry name" value="PUA-like_sf"/>
</dbReference>
<evidence type="ECO:0000313" key="15">
    <source>
        <dbReference type="EMBL" id="PWR19858.1"/>
    </source>
</evidence>
<dbReference type="Proteomes" id="UP000246077">
    <property type="component" value="Unassembled WGS sequence"/>
</dbReference>
<dbReference type="Gene3D" id="2.40.240.20">
    <property type="entry name" value="Hypothetical PUA domain-like, domain 1"/>
    <property type="match status" value="1"/>
</dbReference>
<evidence type="ECO:0000256" key="3">
    <source>
        <dbReference type="ARBA" id="ARBA00012328"/>
    </source>
</evidence>
<dbReference type="InterPro" id="IPR046887">
    <property type="entry name" value="RsmE_PUA-like"/>
</dbReference>
<comment type="subcellular location">
    <subcellularLocation>
        <location evidence="1 12">Cytoplasm</location>
    </subcellularLocation>
</comment>
<dbReference type="SUPFAM" id="SSF88697">
    <property type="entry name" value="PUA domain-like"/>
    <property type="match status" value="1"/>
</dbReference>
<feature type="domain" description="Ribosomal RNA small subunit methyltransferase E PUA-like" evidence="14">
    <location>
        <begin position="23"/>
        <end position="64"/>
    </location>
</feature>
<dbReference type="NCBIfam" id="NF008696">
    <property type="entry name" value="PRK11713.3-5"/>
    <property type="match status" value="1"/>
</dbReference>
<dbReference type="GO" id="GO:0070042">
    <property type="term" value="F:rRNA (uridine-N3-)-methyltransferase activity"/>
    <property type="evidence" value="ECO:0007669"/>
    <property type="project" value="TreeGrafter"/>
</dbReference>